<keyword evidence="1" id="KW-0456">Lyase</keyword>
<dbReference type="Gene3D" id="3.20.20.70">
    <property type="entry name" value="Aldolase class I"/>
    <property type="match status" value="1"/>
</dbReference>
<dbReference type="PRINTS" id="PR00146">
    <property type="entry name" value="DHPICSNTHASE"/>
</dbReference>
<reference evidence="4" key="1">
    <citation type="submission" date="2023-08" db="EMBL/GenBank/DDBJ databases">
        <title>Black Yeasts Isolated from many extreme environments.</title>
        <authorList>
            <person name="Coleine C."/>
            <person name="Stajich J.E."/>
            <person name="Selbmann L."/>
        </authorList>
    </citation>
    <scope>NUCLEOTIDE SEQUENCE</scope>
    <source>
        <strain evidence="4">CCFEE 5401</strain>
    </source>
</reference>
<feature type="active site" description="Schiff-base intermediate with substrate" evidence="2">
    <location>
        <position position="178"/>
    </location>
</feature>
<dbReference type="SUPFAM" id="SSF51569">
    <property type="entry name" value="Aldolase"/>
    <property type="match status" value="1"/>
</dbReference>
<dbReference type="AlphaFoldDB" id="A0AAN7YN41"/>
<proteinExistence type="inferred from homology"/>
<organism evidence="4 5">
    <name type="scientific">Meristemomyces frigidus</name>
    <dbReference type="NCBI Taxonomy" id="1508187"/>
    <lineage>
        <taxon>Eukaryota</taxon>
        <taxon>Fungi</taxon>
        <taxon>Dikarya</taxon>
        <taxon>Ascomycota</taxon>
        <taxon>Pezizomycotina</taxon>
        <taxon>Dothideomycetes</taxon>
        <taxon>Dothideomycetidae</taxon>
        <taxon>Mycosphaerellales</taxon>
        <taxon>Teratosphaeriaceae</taxon>
        <taxon>Meristemomyces</taxon>
    </lineage>
</organism>
<gene>
    <name evidence="4" type="ORF">LTR62_006127</name>
</gene>
<evidence type="ECO:0000256" key="2">
    <source>
        <dbReference type="PIRSR" id="PIRSR001365-1"/>
    </source>
</evidence>
<name>A0AAN7YN41_9PEZI</name>
<comment type="similarity">
    <text evidence="1">Belongs to the DapA family.</text>
</comment>
<dbReference type="EMBL" id="JAVRRL010000051">
    <property type="protein sequence ID" value="KAK5110274.1"/>
    <property type="molecule type" value="Genomic_DNA"/>
</dbReference>
<dbReference type="CDD" id="cd00408">
    <property type="entry name" value="DHDPS-like"/>
    <property type="match status" value="1"/>
</dbReference>
<dbReference type="InterPro" id="IPR013785">
    <property type="entry name" value="Aldolase_TIM"/>
</dbReference>
<evidence type="ECO:0000256" key="3">
    <source>
        <dbReference type="PIRSR" id="PIRSR001365-2"/>
    </source>
</evidence>
<dbReference type="Pfam" id="PF00701">
    <property type="entry name" value="DHDPS"/>
    <property type="match status" value="1"/>
</dbReference>
<accession>A0AAN7YN41</accession>
<evidence type="ECO:0000313" key="5">
    <source>
        <dbReference type="Proteomes" id="UP001310890"/>
    </source>
</evidence>
<feature type="active site" description="Proton donor/acceptor" evidence="2">
    <location>
        <position position="148"/>
    </location>
</feature>
<evidence type="ECO:0000313" key="4">
    <source>
        <dbReference type="EMBL" id="KAK5110274.1"/>
    </source>
</evidence>
<protein>
    <recommendedName>
        <fullName evidence="6">4-hydroxy-2-oxoglutarate aldolase, mitochondrial</fullName>
    </recommendedName>
</protein>
<feature type="binding site" evidence="3">
    <location>
        <position position="221"/>
    </location>
    <ligand>
        <name>pyruvate</name>
        <dbReference type="ChEBI" id="CHEBI:15361"/>
    </ligand>
</feature>
<dbReference type="InterPro" id="IPR002220">
    <property type="entry name" value="DapA-like"/>
</dbReference>
<dbReference type="PIRSF" id="PIRSF001365">
    <property type="entry name" value="DHDPS"/>
    <property type="match status" value="1"/>
</dbReference>
<sequence length="320" mass="34157">MAGHTRACSQPHVPAPGIWAPAITFFHPVTDSLDLPSQAKYYQYLSHHLTGLVILGTNAETFLLTREERSALLRTAREAVGPAYPLMAGVGGHSTKQVLEYIGDAAEAGADYVLVLPCAYFGKATTGGVVRGFYEEVAGRSPLPVVIYNFPGVCNGVDIDSDLITALAKKQKNIVGVKLTCASVGKITRLAASFAPSDFAIYGGQSDFLLGGLSVGSAGCIAAFANVFPKTIKRVYDLYHSGDHAEALRIHRIAALAESLSKSGIANTKFAAALTSAKAAGVEDAEEKLRPRRPYEGVDEATKKDIRRLMEEMIKIEDSL</sequence>
<evidence type="ECO:0000256" key="1">
    <source>
        <dbReference type="PIRNR" id="PIRNR001365"/>
    </source>
</evidence>
<evidence type="ECO:0008006" key="6">
    <source>
        <dbReference type="Google" id="ProtNLM"/>
    </source>
</evidence>
<comment type="caution">
    <text evidence="4">The sequence shown here is derived from an EMBL/GenBank/DDBJ whole genome shotgun (WGS) entry which is preliminary data.</text>
</comment>
<dbReference type="Proteomes" id="UP001310890">
    <property type="component" value="Unassembled WGS sequence"/>
</dbReference>
<dbReference type="SMART" id="SM01130">
    <property type="entry name" value="DHDPS"/>
    <property type="match status" value="1"/>
</dbReference>
<dbReference type="PANTHER" id="PTHR12128">
    <property type="entry name" value="DIHYDRODIPICOLINATE SYNTHASE"/>
    <property type="match status" value="1"/>
</dbReference>
<dbReference type="PANTHER" id="PTHR12128:SF47">
    <property type="entry name" value="DIHYDRODIPICOLINATE SYNTHASE-RELATED"/>
    <property type="match status" value="1"/>
</dbReference>
<dbReference type="GO" id="GO:0008840">
    <property type="term" value="F:4-hydroxy-tetrahydrodipicolinate synthase activity"/>
    <property type="evidence" value="ECO:0007669"/>
    <property type="project" value="TreeGrafter"/>
</dbReference>